<evidence type="ECO:0000313" key="7">
    <source>
        <dbReference type="Proteomes" id="UP000426265"/>
    </source>
</evidence>
<evidence type="ECO:0000259" key="1">
    <source>
        <dbReference type="PROSITE" id="PS50181"/>
    </source>
</evidence>
<dbReference type="Proteomes" id="UP000426265">
    <property type="component" value="Unassembled WGS sequence"/>
</dbReference>
<sequence>MKIAVKKSCRNLSELPQELLYKILGLLPTRNVVSTSLISHQRRSQFHWMERLKFRYPRLLLDNRVPDAENEAENLVPGPEKEARFVGFVNNVIANLSTNFFNTCSRD</sequence>
<dbReference type="Araport" id="AT3G55900"/>
<dbReference type="SUPFAM" id="SSF81383">
    <property type="entry name" value="F-box domain"/>
    <property type="match status" value="1"/>
</dbReference>
<dbReference type="KEGG" id="ath:AT3G55900"/>
<evidence type="ECO:0000313" key="3">
    <source>
        <dbReference type="EMBL" id="CAA0386671.1"/>
    </source>
</evidence>
<dbReference type="AlphaFoldDB" id="A0A178VIC4"/>
<dbReference type="ExpressionAtlas" id="A0A178VIC4">
    <property type="expression patterns" value="baseline and differential"/>
</dbReference>
<name>A0A178VIC4_ARATH</name>
<feature type="domain" description="F-box" evidence="1">
    <location>
        <begin position="9"/>
        <end position="59"/>
    </location>
</feature>
<evidence type="ECO:0000313" key="5">
    <source>
        <dbReference type="EMBL" id="VYS60532.1"/>
    </source>
</evidence>
<dbReference type="Pfam" id="PF00646">
    <property type="entry name" value="F-box"/>
    <property type="match status" value="1"/>
</dbReference>
<dbReference type="InterPro" id="IPR001810">
    <property type="entry name" value="F-box_dom"/>
</dbReference>
<accession>A0A5S9XL66</accession>
<dbReference type="EMBL" id="LUHQ01000003">
    <property type="protein sequence ID" value="OAP06150.1"/>
    <property type="molecule type" value="Genomic_DNA"/>
</dbReference>
<reference evidence="4" key="2">
    <citation type="submission" date="2016-03" db="EMBL/GenBank/DDBJ databases">
        <title>Full-length assembly of Arabidopsis thaliana Ler reveals the complement of translocations and inversions.</title>
        <authorList>
            <person name="Zapata L."/>
            <person name="Schneeberger K."/>
            <person name="Ossowski S."/>
        </authorList>
    </citation>
    <scope>NUCLEOTIDE SEQUENCE [LARGE SCALE GENOMIC DNA]</scope>
    <source>
        <tissue evidence="4">Leaf</tissue>
    </source>
</reference>
<dbReference type="EMBL" id="CACSHJ010000089">
    <property type="protein sequence ID" value="CAA0386671.1"/>
    <property type="molecule type" value="Genomic_DNA"/>
</dbReference>
<reference evidence="5 7" key="3">
    <citation type="submission" date="2019-11" db="EMBL/GenBank/DDBJ databases">
        <authorList>
            <person name="Jiao W.-B."/>
            <person name="Schneeberger K."/>
        </authorList>
    </citation>
    <scope>NUCLEOTIDE SEQUENCE [LARGE SCALE GENOMIC DNA]</scope>
    <source>
        <strain evidence="7">cv. An-1</strain>
        <strain evidence="8">cv. C24</strain>
    </source>
</reference>
<dbReference type="RefSeq" id="NP_191149.1">
    <property type="nucleotide sequence ID" value="NM_115448.2"/>
</dbReference>
<dbReference type="GeneID" id="824756"/>
<dbReference type="OrthoDB" id="613853at2759"/>
<dbReference type="EMBL" id="CACRSJ010000106">
    <property type="protein sequence ID" value="VYS60532.1"/>
    <property type="molecule type" value="Genomic_DNA"/>
</dbReference>
<evidence type="ECO:0000313" key="4">
    <source>
        <dbReference type="EMBL" id="OAP06150.1"/>
    </source>
</evidence>
<organism evidence="4 6">
    <name type="scientific">Arabidopsis thaliana</name>
    <name type="common">Mouse-ear cress</name>
    <dbReference type="NCBI Taxonomy" id="3702"/>
    <lineage>
        <taxon>Eukaryota</taxon>
        <taxon>Viridiplantae</taxon>
        <taxon>Streptophyta</taxon>
        <taxon>Embryophyta</taxon>
        <taxon>Tracheophyta</taxon>
        <taxon>Spermatophyta</taxon>
        <taxon>Magnoliopsida</taxon>
        <taxon>eudicotyledons</taxon>
        <taxon>Gunneridae</taxon>
        <taxon>Pentapetalae</taxon>
        <taxon>rosids</taxon>
        <taxon>malvids</taxon>
        <taxon>Brassicales</taxon>
        <taxon>Brassicaceae</taxon>
        <taxon>Camelineae</taxon>
        <taxon>Arabidopsis</taxon>
    </lineage>
</organism>
<reference evidence="6" key="1">
    <citation type="journal article" date="2016" name="Proc. Natl. Acad. Sci. U.S.A.">
        <title>Chromosome-level assembly of Arabidopsis thaliana Ler reveals the extent of translocation and inversion polymorphisms.</title>
        <authorList>
            <person name="Zapata L."/>
            <person name="Ding J."/>
            <person name="Willing E.M."/>
            <person name="Hartwig B."/>
            <person name="Bezdan D."/>
            <person name="Jiao W.B."/>
            <person name="Patel V."/>
            <person name="Velikkakam James G."/>
            <person name="Koornneef M."/>
            <person name="Ossowski S."/>
            <person name="Schneeberger K."/>
        </authorList>
    </citation>
    <scope>NUCLEOTIDE SEQUENCE [LARGE SCALE GENOMIC DNA]</scope>
    <source>
        <strain evidence="6">cv. Landsberg erecta</strain>
    </source>
</reference>
<evidence type="ECO:0000313" key="2">
    <source>
        <dbReference type="Araport" id="AT3G55900"/>
    </source>
</evidence>
<dbReference type="InterPro" id="IPR036047">
    <property type="entry name" value="F-box-like_dom_sf"/>
</dbReference>
<dbReference type="Proteomes" id="UP000434276">
    <property type="component" value="Unassembled WGS sequence"/>
</dbReference>
<proteinExistence type="predicted"/>
<evidence type="ECO:0000313" key="6">
    <source>
        <dbReference type="Proteomes" id="UP000078284"/>
    </source>
</evidence>
<protein>
    <recommendedName>
        <fullName evidence="1">F-box domain-containing protein</fullName>
    </recommendedName>
</protein>
<evidence type="ECO:0000313" key="8">
    <source>
        <dbReference type="Proteomes" id="UP000434276"/>
    </source>
</evidence>
<dbReference type="Proteomes" id="UP000078284">
    <property type="component" value="Chromosome 3"/>
</dbReference>
<gene>
    <name evidence="2" type="ordered locus">At3g55900</name>
    <name evidence="4" type="ordered locus">AXX17_At3g50520</name>
    <name evidence="5" type="ORF">AN1_LOCUS15968</name>
    <name evidence="3" type="ORF">C24_LOCUS15850</name>
</gene>
<dbReference type="PROSITE" id="PS50181">
    <property type="entry name" value="FBOX"/>
    <property type="match status" value="1"/>
</dbReference>
<accession>A0A178VIC4</accession>